<organism evidence="3 4">
    <name type="scientific">Euplotes crassus</name>
    <dbReference type="NCBI Taxonomy" id="5936"/>
    <lineage>
        <taxon>Eukaryota</taxon>
        <taxon>Sar</taxon>
        <taxon>Alveolata</taxon>
        <taxon>Ciliophora</taxon>
        <taxon>Intramacronucleata</taxon>
        <taxon>Spirotrichea</taxon>
        <taxon>Hypotrichia</taxon>
        <taxon>Euplotida</taxon>
        <taxon>Euplotidae</taxon>
        <taxon>Moneuplotes</taxon>
    </lineage>
</organism>
<protein>
    <recommendedName>
        <fullName evidence="2">VWFA domain-containing protein</fullName>
    </recommendedName>
</protein>
<sequence>MASCCRSFKHKRKTARAQILIASLPILIAGLLTLYAISMVFSFWMFVEEFNNTIAHFLKLKEGQLARKAHASAINKQRILQEPLNNNEVFKAFLEETMQGRIPISSHFNIETISLPYTEVPTDSRDLDYSYWFIDNVTTSYETLSEEERQRIKFLTPLFPIWKSFLRDDLLSEESFFNTIYYATEEKRLFFRYPTVGSGTFTNWSRTEDPCEYFESGKMDFYDARCRHWYRQMKDNLYNPTIFGPYLGPTPSNAFYALTLAQGIENNGSLHGSFGHDINLNFAERYDWNFGTKGPNTHYFMTYFDGTILKHSNVTLDQESQSLTKAEFSTSNTSLSEELFNGETEEFNKTFLPIFKSSHSTEIVRYSKYGKRYLAVVYPLKVSFNSSKENPQRVFIYTQVTSEEYIISIIKDESTLIRSLIIWGILFTGFFIFILVISICILSKIASRALRPIKLLNNKVTILNNTPGTKTLENAKSKMTSYESILLFQVFTDLIPAVKFANNNIDNSNDALSIMEYAEAYTVFQGNKKVQGICMTNIGHHYFNLKDYQKASRSYEEAAQCAHDLMIIGDSGSTNIEENIKPFCKRTYYASIAKFFYLKNFKGTATEEEILTVRDELKKAEGIIIEYLTDCIDDLLIMLNLYSSKCLLMTRRLISAENDLKSAMEIYRWRRPTDQQDRPEIPVIPRCILKQRLILQKALVMIDFKKIKPACLLMTKLLKSGKVYDPTTRKEALKTLHFLLTEHLGRKCFQEYPETQNIGKMIQAFHTKRKKNIVLIVDSNNDDYFLTKKNLCCEIFDSLESEDNMALLSLSKNVKRIFSFAPKEQNTIQLNNQLKGLGSSDFKKLLLFRGIQYGVEEITKNKNSSQIQNQQWIICIVSTTKFSRSYTSEQWAKLEQKMKEKNINILLICVGNPSDKDFSKLQKHSNFNDSTVFLNFTRFYNKRERMNGSTIALFGTKMVRIVSPTPEVERLRSLMSNISNIRVSEDKLIYEKF</sequence>
<comment type="caution">
    <text evidence="3">The sequence shown here is derived from an EMBL/GenBank/DDBJ whole genome shotgun (WGS) entry which is preliminary data.</text>
</comment>
<feature type="domain" description="VWFA" evidence="2">
    <location>
        <begin position="772"/>
        <end position="958"/>
    </location>
</feature>
<evidence type="ECO:0000313" key="3">
    <source>
        <dbReference type="EMBL" id="CAI2381718.1"/>
    </source>
</evidence>
<evidence type="ECO:0000313" key="4">
    <source>
        <dbReference type="Proteomes" id="UP001295684"/>
    </source>
</evidence>
<keyword evidence="1" id="KW-0472">Membrane</keyword>
<dbReference type="PROSITE" id="PS50234">
    <property type="entry name" value="VWFA"/>
    <property type="match status" value="1"/>
</dbReference>
<name>A0AAD1XY71_EUPCR</name>
<keyword evidence="1" id="KW-0812">Transmembrane</keyword>
<feature type="transmembrane region" description="Helical" evidence="1">
    <location>
        <begin position="20"/>
        <end position="47"/>
    </location>
</feature>
<dbReference type="SUPFAM" id="SSF48452">
    <property type="entry name" value="TPR-like"/>
    <property type="match status" value="1"/>
</dbReference>
<dbReference type="Proteomes" id="UP001295684">
    <property type="component" value="Unassembled WGS sequence"/>
</dbReference>
<evidence type="ECO:0000256" key="1">
    <source>
        <dbReference type="SAM" id="Phobius"/>
    </source>
</evidence>
<reference evidence="3" key="1">
    <citation type="submission" date="2023-07" db="EMBL/GenBank/DDBJ databases">
        <authorList>
            <consortium name="AG Swart"/>
            <person name="Singh M."/>
            <person name="Singh A."/>
            <person name="Seah K."/>
            <person name="Emmerich C."/>
        </authorList>
    </citation>
    <scope>NUCLEOTIDE SEQUENCE</scope>
    <source>
        <strain evidence="3">DP1</strain>
    </source>
</reference>
<evidence type="ECO:0000259" key="2">
    <source>
        <dbReference type="PROSITE" id="PS50234"/>
    </source>
</evidence>
<proteinExistence type="predicted"/>
<dbReference type="InterPro" id="IPR011990">
    <property type="entry name" value="TPR-like_helical_dom_sf"/>
</dbReference>
<dbReference type="Gene3D" id="3.40.50.410">
    <property type="entry name" value="von Willebrand factor, type A domain"/>
    <property type="match status" value="1"/>
</dbReference>
<dbReference type="EMBL" id="CAMPGE010023830">
    <property type="protein sequence ID" value="CAI2381718.1"/>
    <property type="molecule type" value="Genomic_DNA"/>
</dbReference>
<dbReference type="Pfam" id="PF00092">
    <property type="entry name" value="VWA"/>
    <property type="match status" value="1"/>
</dbReference>
<feature type="transmembrane region" description="Helical" evidence="1">
    <location>
        <begin position="420"/>
        <end position="442"/>
    </location>
</feature>
<keyword evidence="1" id="KW-1133">Transmembrane helix</keyword>
<dbReference type="SUPFAM" id="SSF53300">
    <property type="entry name" value="vWA-like"/>
    <property type="match status" value="1"/>
</dbReference>
<accession>A0AAD1XY71</accession>
<dbReference type="InterPro" id="IPR002035">
    <property type="entry name" value="VWF_A"/>
</dbReference>
<dbReference type="InterPro" id="IPR036465">
    <property type="entry name" value="vWFA_dom_sf"/>
</dbReference>
<dbReference type="AlphaFoldDB" id="A0AAD1XY71"/>
<keyword evidence="4" id="KW-1185">Reference proteome</keyword>
<dbReference type="Gene3D" id="3.30.450.20">
    <property type="entry name" value="PAS domain"/>
    <property type="match status" value="1"/>
</dbReference>
<gene>
    <name evidence="3" type="ORF">ECRASSUSDP1_LOCUS23176</name>
</gene>